<dbReference type="AlphaFoldDB" id="A0A1D2NM10"/>
<feature type="region of interest" description="Disordered" evidence="1">
    <location>
        <begin position="236"/>
        <end position="286"/>
    </location>
</feature>
<feature type="compositionally biased region" description="Basic and acidic residues" evidence="1">
    <location>
        <begin position="183"/>
        <end position="192"/>
    </location>
</feature>
<feature type="region of interest" description="Disordered" evidence="1">
    <location>
        <begin position="412"/>
        <end position="447"/>
    </location>
</feature>
<feature type="compositionally biased region" description="Polar residues" evidence="1">
    <location>
        <begin position="269"/>
        <end position="279"/>
    </location>
</feature>
<accession>A0A1D2NM10</accession>
<name>A0A1D2NM10_ORCCI</name>
<reference evidence="2 3" key="1">
    <citation type="journal article" date="2016" name="Genome Biol. Evol.">
        <title>Gene Family Evolution Reflects Adaptation to Soil Environmental Stressors in the Genome of the Collembolan Orchesella cincta.</title>
        <authorList>
            <person name="Faddeeva-Vakhrusheva A."/>
            <person name="Derks M.F."/>
            <person name="Anvar S.Y."/>
            <person name="Agamennone V."/>
            <person name="Suring W."/>
            <person name="Smit S."/>
            <person name="van Straalen N.M."/>
            <person name="Roelofs D."/>
        </authorList>
    </citation>
    <scope>NUCLEOTIDE SEQUENCE [LARGE SCALE GENOMIC DNA]</scope>
    <source>
        <tissue evidence="2">Mixed pool</tissue>
    </source>
</reference>
<evidence type="ECO:0000313" key="2">
    <source>
        <dbReference type="EMBL" id="ODN06249.1"/>
    </source>
</evidence>
<sequence>MWSPSSSSAEDSFGVAGGEFTEAEKKYLIRKGLAWEDSKGEMFDISTDVDDANSSRASNTSSLNMSVNNDSLLLFEENERQLRNASFAKHMGSSPGAKPMTLRQMNLNASDFSVSSSQMDFDEEDEDKENMCHDQSLSYSSILEDPPKEGSADDSFAAVLSERKLDLDDYAKMVCEADSFRSELEKSMRTTDEPNEDSVLVPCTQDVMNDTSTTDPECEDYQDIIPSTQYVSQIENSGISDDDNDSRVIVPCTQYPDDSYQSDKDISSVPCSQSSTGEGSSKEDLDDTITMMTKLLAMADEQEAKEKMAAEATADDGSVLESSVSNVDDRNCSHNMETQTDDGELGGSSNDIPANSDDIFFKTPLKCPRVQMLKNKKICTPSPPRSYVNSLLQRGADNKTAVIKKVDPVKLSKPSTPIKPKPFISTSTPNRTPFTNITPVRKTPGLFNGKTPISSKIDTGLKRSPGFLAIGLSPVADYIHSKPPPSKFVRTQGISKQTPQLNSATSKTSLPRPNNSFTRIPAPPRFSQAQTDSKIATKEQKRHSILKTETFFDSTSTPPKIVNNIPRFAKLEYKGPAKVKTTDGKVESSPKKDFVAHRHTGIRDVSGNASFIQNATIQKRFIPAQSRLATPPSYTRK</sequence>
<evidence type="ECO:0000256" key="1">
    <source>
        <dbReference type="SAM" id="MobiDB-lite"/>
    </source>
</evidence>
<keyword evidence="3" id="KW-1185">Reference proteome</keyword>
<feature type="region of interest" description="Disordered" evidence="1">
    <location>
        <begin position="489"/>
        <end position="540"/>
    </location>
</feature>
<feature type="compositionally biased region" description="Polar residues" evidence="1">
    <location>
        <begin position="206"/>
        <end position="215"/>
    </location>
</feature>
<feature type="region of interest" description="Disordered" evidence="1">
    <location>
        <begin position="312"/>
        <end position="353"/>
    </location>
</feature>
<dbReference type="EMBL" id="LJIJ01000008">
    <property type="protein sequence ID" value="ODN06249.1"/>
    <property type="molecule type" value="Genomic_DNA"/>
</dbReference>
<dbReference type="Proteomes" id="UP000094527">
    <property type="component" value="Unassembled WGS sequence"/>
</dbReference>
<organism evidence="2 3">
    <name type="scientific">Orchesella cincta</name>
    <name type="common">Springtail</name>
    <name type="synonym">Podura cincta</name>
    <dbReference type="NCBI Taxonomy" id="48709"/>
    <lineage>
        <taxon>Eukaryota</taxon>
        <taxon>Metazoa</taxon>
        <taxon>Ecdysozoa</taxon>
        <taxon>Arthropoda</taxon>
        <taxon>Hexapoda</taxon>
        <taxon>Collembola</taxon>
        <taxon>Entomobryomorpha</taxon>
        <taxon>Entomobryoidea</taxon>
        <taxon>Orchesellidae</taxon>
        <taxon>Orchesellinae</taxon>
        <taxon>Orchesella</taxon>
    </lineage>
</organism>
<proteinExistence type="predicted"/>
<feature type="compositionally biased region" description="Polar residues" evidence="1">
    <location>
        <begin position="424"/>
        <end position="438"/>
    </location>
</feature>
<comment type="caution">
    <text evidence="2">The sequence shown here is derived from an EMBL/GenBank/DDBJ whole genome shotgun (WGS) entry which is preliminary data.</text>
</comment>
<feature type="region of interest" description="Disordered" evidence="1">
    <location>
        <begin position="115"/>
        <end position="135"/>
    </location>
</feature>
<gene>
    <name evidence="2" type="ORF">Ocin01_00420</name>
</gene>
<feature type="compositionally biased region" description="Polar residues" evidence="1">
    <location>
        <begin position="492"/>
        <end position="518"/>
    </location>
</feature>
<feature type="region of interest" description="Disordered" evidence="1">
    <location>
        <begin position="183"/>
        <end position="218"/>
    </location>
</feature>
<protein>
    <submittedName>
        <fullName evidence="2">Uncharacterized protein</fullName>
    </submittedName>
</protein>
<evidence type="ECO:0000313" key="3">
    <source>
        <dbReference type="Proteomes" id="UP000094527"/>
    </source>
</evidence>